<organism evidence="1 2">
    <name type="scientific">Portunus trituberculatus</name>
    <name type="common">Swimming crab</name>
    <name type="synonym">Neptunus trituberculatus</name>
    <dbReference type="NCBI Taxonomy" id="210409"/>
    <lineage>
        <taxon>Eukaryota</taxon>
        <taxon>Metazoa</taxon>
        <taxon>Ecdysozoa</taxon>
        <taxon>Arthropoda</taxon>
        <taxon>Crustacea</taxon>
        <taxon>Multicrustacea</taxon>
        <taxon>Malacostraca</taxon>
        <taxon>Eumalacostraca</taxon>
        <taxon>Eucarida</taxon>
        <taxon>Decapoda</taxon>
        <taxon>Pleocyemata</taxon>
        <taxon>Brachyura</taxon>
        <taxon>Eubrachyura</taxon>
        <taxon>Portunoidea</taxon>
        <taxon>Portunidae</taxon>
        <taxon>Portuninae</taxon>
        <taxon>Portunus</taxon>
    </lineage>
</organism>
<keyword evidence="2" id="KW-1185">Reference proteome</keyword>
<accession>A0A5B7CM61</accession>
<comment type="caution">
    <text evidence="1">The sequence shown here is derived from an EMBL/GenBank/DDBJ whole genome shotgun (WGS) entry which is preliminary data.</text>
</comment>
<dbReference type="Proteomes" id="UP000324222">
    <property type="component" value="Unassembled WGS sequence"/>
</dbReference>
<proteinExistence type="predicted"/>
<evidence type="ECO:0000313" key="2">
    <source>
        <dbReference type="Proteomes" id="UP000324222"/>
    </source>
</evidence>
<protein>
    <submittedName>
        <fullName evidence="1">Uncharacterized protein</fullName>
    </submittedName>
</protein>
<gene>
    <name evidence="1" type="ORF">E2C01_003278</name>
</gene>
<sequence>MPYPNDPTQPSLKAMSVNDTLILFGPTRAEKKPNYILWCDSWDNDLVLLIPSLARGDIFPAVRNCQAFDLECLSNLDELWQVTLGHTHHPSIHIAQ</sequence>
<evidence type="ECO:0000313" key="1">
    <source>
        <dbReference type="EMBL" id="MPC10639.1"/>
    </source>
</evidence>
<reference evidence="1 2" key="1">
    <citation type="submission" date="2019-05" db="EMBL/GenBank/DDBJ databases">
        <title>Another draft genome of Portunus trituberculatus and its Hox gene families provides insights of decapod evolution.</title>
        <authorList>
            <person name="Jeong J.-H."/>
            <person name="Song I."/>
            <person name="Kim S."/>
            <person name="Choi T."/>
            <person name="Kim D."/>
            <person name="Ryu S."/>
            <person name="Kim W."/>
        </authorList>
    </citation>
    <scope>NUCLEOTIDE SEQUENCE [LARGE SCALE GENOMIC DNA]</scope>
    <source>
        <tissue evidence="1">Muscle</tissue>
    </source>
</reference>
<name>A0A5B7CM61_PORTR</name>
<dbReference type="EMBL" id="VSRR010000125">
    <property type="protein sequence ID" value="MPC10639.1"/>
    <property type="molecule type" value="Genomic_DNA"/>
</dbReference>
<dbReference type="AlphaFoldDB" id="A0A5B7CM61"/>